<keyword evidence="3" id="KW-1185">Reference proteome</keyword>
<dbReference type="InterPro" id="IPR000073">
    <property type="entry name" value="AB_hydrolase_1"/>
</dbReference>
<accession>A0A6N9HNM9</accession>
<sequence>MRARPARLLVVAGAILLAAAALWQAGTLLSQPVNHPVRVDGEQFSIIQFERTRGSLLRVPRATRCALLMHGVRADRSVMAPRALMLRELGLTSLAIDLQGHGETGGEMITFGHREAQDARNGVDYLRGQGCAKVLVIGQSLGGAAALLGDGPVAADAFVLESVYPTIEDAVANRLGMRFGAAGRLAAPLLYLQLPLRAGVGSAELRPLDAVRKLRVPVLVAGGSRDLQTPPEETRRLFAAVPGSKTLWLLEGAAHQDLYAYDPAQYKAKLAAFIEASLIE</sequence>
<comment type="caution">
    <text evidence="2">The sequence shown here is derived from an EMBL/GenBank/DDBJ whole genome shotgun (WGS) entry which is preliminary data.</text>
</comment>
<dbReference type="Pfam" id="PF12697">
    <property type="entry name" value="Abhydrolase_6"/>
    <property type="match status" value="1"/>
</dbReference>
<reference evidence="2 3" key="1">
    <citation type="submission" date="2019-12" db="EMBL/GenBank/DDBJ databases">
        <title>Novel species isolated from a subtropical stream in China.</title>
        <authorList>
            <person name="Lu H."/>
        </authorList>
    </citation>
    <scope>NUCLEOTIDE SEQUENCE [LARGE SCALE GENOMIC DNA]</scope>
    <source>
        <strain evidence="2 3">DS3</strain>
    </source>
</reference>
<feature type="domain" description="AB hydrolase-1" evidence="1">
    <location>
        <begin position="67"/>
        <end position="266"/>
    </location>
</feature>
<dbReference type="AlphaFoldDB" id="A0A6N9HNM9"/>
<dbReference type="RefSeq" id="WP_161027758.1">
    <property type="nucleotide sequence ID" value="NZ_WWCJ01000021.1"/>
</dbReference>
<organism evidence="2 3">
    <name type="scientific">Pseudoduganella guangdongensis</name>
    <dbReference type="NCBI Taxonomy" id="2692179"/>
    <lineage>
        <taxon>Bacteria</taxon>
        <taxon>Pseudomonadati</taxon>
        <taxon>Pseudomonadota</taxon>
        <taxon>Betaproteobacteria</taxon>
        <taxon>Burkholderiales</taxon>
        <taxon>Oxalobacteraceae</taxon>
        <taxon>Telluria group</taxon>
        <taxon>Pseudoduganella</taxon>
    </lineage>
</organism>
<dbReference type="InterPro" id="IPR052920">
    <property type="entry name" value="DNA-binding_regulatory"/>
</dbReference>
<evidence type="ECO:0000313" key="2">
    <source>
        <dbReference type="EMBL" id="MYN04803.1"/>
    </source>
</evidence>
<dbReference type="PANTHER" id="PTHR43358:SF4">
    <property type="entry name" value="ALPHA_BETA HYDROLASE FOLD-1 DOMAIN-CONTAINING PROTEIN"/>
    <property type="match status" value="1"/>
</dbReference>
<dbReference type="InterPro" id="IPR029058">
    <property type="entry name" value="AB_hydrolase_fold"/>
</dbReference>
<dbReference type="Gene3D" id="3.40.50.1820">
    <property type="entry name" value="alpha/beta hydrolase"/>
    <property type="match status" value="1"/>
</dbReference>
<dbReference type="PANTHER" id="PTHR43358">
    <property type="entry name" value="ALPHA/BETA-HYDROLASE"/>
    <property type="match status" value="1"/>
</dbReference>
<gene>
    <name evidence="2" type="ORF">GTP41_22160</name>
</gene>
<dbReference type="SUPFAM" id="SSF53474">
    <property type="entry name" value="alpha/beta-Hydrolases"/>
    <property type="match status" value="1"/>
</dbReference>
<name>A0A6N9HNM9_9BURK</name>
<dbReference type="GO" id="GO:0016787">
    <property type="term" value="F:hydrolase activity"/>
    <property type="evidence" value="ECO:0007669"/>
    <property type="project" value="UniProtKB-KW"/>
</dbReference>
<dbReference type="EMBL" id="WWCJ01000021">
    <property type="protein sequence ID" value="MYN04803.1"/>
    <property type="molecule type" value="Genomic_DNA"/>
</dbReference>
<keyword evidence="2" id="KW-0378">Hydrolase</keyword>
<proteinExistence type="predicted"/>
<dbReference type="Proteomes" id="UP000448575">
    <property type="component" value="Unassembled WGS sequence"/>
</dbReference>
<evidence type="ECO:0000259" key="1">
    <source>
        <dbReference type="Pfam" id="PF12697"/>
    </source>
</evidence>
<evidence type="ECO:0000313" key="3">
    <source>
        <dbReference type="Proteomes" id="UP000448575"/>
    </source>
</evidence>
<protein>
    <submittedName>
        <fullName evidence="2">Alpha/beta fold hydrolase</fullName>
    </submittedName>
</protein>